<dbReference type="EMBL" id="BPVZ01000148">
    <property type="protein sequence ID" value="GKV41177.1"/>
    <property type="molecule type" value="Genomic_DNA"/>
</dbReference>
<organism evidence="1 2">
    <name type="scientific">Rubroshorea leprosula</name>
    <dbReference type="NCBI Taxonomy" id="152421"/>
    <lineage>
        <taxon>Eukaryota</taxon>
        <taxon>Viridiplantae</taxon>
        <taxon>Streptophyta</taxon>
        <taxon>Embryophyta</taxon>
        <taxon>Tracheophyta</taxon>
        <taxon>Spermatophyta</taxon>
        <taxon>Magnoliopsida</taxon>
        <taxon>eudicotyledons</taxon>
        <taxon>Gunneridae</taxon>
        <taxon>Pentapetalae</taxon>
        <taxon>rosids</taxon>
        <taxon>malvids</taxon>
        <taxon>Malvales</taxon>
        <taxon>Dipterocarpaceae</taxon>
        <taxon>Rubroshorea</taxon>
    </lineage>
</organism>
<dbReference type="AlphaFoldDB" id="A0AAV5LVH7"/>
<sequence>MLAIGDLLNPLLVKTFSMDEHFEGVLPNEQSRLTMKYHSFEKKANVMKLEEKVNGVMLGENE</sequence>
<accession>A0AAV5LVH7</accession>
<evidence type="ECO:0000313" key="2">
    <source>
        <dbReference type="Proteomes" id="UP001054252"/>
    </source>
</evidence>
<reference evidence="1 2" key="1">
    <citation type="journal article" date="2021" name="Commun. Biol.">
        <title>The genome of Shorea leprosula (Dipterocarpaceae) highlights the ecological relevance of drought in aseasonal tropical rainforests.</title>
        <authorList>
            <person name="Ng K.K.S."/>
            <person name="Kobayashi M.J."/>
            <person name="Fawcett J.A."/>
            <person name="Hatakeyama M."/>
            <person name="Paape T."/>
            <person name="Ng C.H."/>
            <person name="Ang C.C."/>
            <person name="Tnah L.H."/>
            <person name="Lee C.T."/>
            <person name="Nishiyama T."/>
            <person name="Sese J."/>
            <person name="O'Brien M.J."/>
            <person name="Copetti D."/>
            <person name="Mohd Noor M.I."/>
            <person name="Ong R.C."/>
            <person name="Putra M."/>
            <person name="Sireger I.Z."/>
            <person name="Indrioko S."/>
            <person name="Kosugi Y."/>
            <person name="Izuno A."/>
            <person name="Isagi Y."/>
            <person name="Lee S.L."/>
            <person name="Shimizu K.K."/>
        </authorList>
    </citation>
    <scope>NUCLEOTIDE SEQUENCE [LARGE SCALE GENOMIC DNA]</scope>
    <source>
        <strain evidence="1">214</strain>
    </source>
</reference>
<gene>
    <name evidence="1" type="ORF">SLEP1_g48745</name>
</gene>
<comment type="caution">
    <text evidence="1">The sequence shown here is derived from an EMBL/GenBank/DDBJ whole genome shotgun (WGS) entry which is preliminary data.</text>
</comment>
<protein>
    <submittedName>
        <fullName evidence="1">Uncharacterized protein</fullName>
    </submittedName>
</protein>
<evidence type="ECO:0000313" key="1">
    <source>
        <dbReference type="EMBL" id="GKV41177.1"/>
    </source>
</evidence>
<proteinExistence type="predicted"/>
<dbReference type="Proteomes" id="UP001054252">
    <property type="component" value="Unassembled WGS sequence"/>
</dbReference>
<keyword evidence="2" id="KW-1185">Reference proteome</keyword>
<name>A0AAV5LVH7_9ROSI</name>